<gene>
    <name evidence="6" type="ORF">SDC9_45095</name>
</gene>
<dbReference type="PANTHER" id="PTHR30558:SF3">
    <property type="entry name" value="BIOPOLYMER TRANSPORT PROTEIN EXBD-RELATED"/>
    <property type="match status" value="1"/>
</dbReference>
<proteinExistence type="predicted"/>
<dbReference type="EMBL" id="VSSQ01000634">
    <property type="protein sequence ID" value="MPL98884.1"/>
    <property type="molecule type" value="Genomic_DNA"/>
</dbReference>
<evidence type="ECO:0000256" key="1">
    <source>
        <dbReference type="ARBA" id="ARBA00004162"/>
    </source>
</evidence>
<comment type="subcellular location">
    <subcellularLocation>
        <location evidence="1">Cell membrane</location>
        <topology evidence="1">Single-pass membrane protein</topology>
    </subcellularLocation>
</comment>
<keyword evidence="4" id="KW-1133">Transmembrane helix</keyword>
<dbReference type="PANTHER" id="PTHR30558">
    <property type="entry name" value="EXBD MEMBRANE COMPONENT OF PMF-DRIVEN MACROMOLECULE IMPORT SYSTEM"/>
    <property type="match status" value="1"/>
</dbReference>
<keyword evidence="2" id="KW-1003">Cell membrane</keyword>
<keyword evidence="3" id="KW-0812">Transmembrane</keyword>
<dbReference type="InterPro" id="IPR003400">
    <property type="entry name" value="ExbD"/>
</dbReference>
<dbReference type="GO" id="GO:0022857">
    <property type="term" value="F:transmembrane transporter activity"/>
    <property type="evidence" value="ECO:0007669"/>
    <property type="project" value="InterPro"/>
</dbReference>
<protein>
    <recommendedName>
        <fullName evidence="7">Biopolymer transport protein ExbD/TolR</fullName>
    </recommendedName>
</protein>
<evidence type="ECO:0000256" key="4">
    <source>
        <dbReference type="ARBA" id="ARBA00022989"/>
    </source>
</evidence>
<sequence>MARKAPELNTGSMADISFLLLTFFLLVSNIDTDLGLARKLPPMPDPTVPPPPVNERNVFVVLVNAYDMLLVEGKPGNINTLRKEAKNFFLNPSNDPNLSAREMVNIPFIGPYEKSKGVISLQNDRGTSYEMYVKVQNELAAAINEMRNELAMEKFGKPFSDLTEDYSKAVAKAIPVAVSEAEPKDIGGKK</sequence>
<keyword evidence="5" id="KW-0472">Membrane</keyword>
<name>A0A644W540_9ZZZZ</name>
<evidence type="ECO:0008006" key="7">
    <source>
        <dbReference type="Google" id="ProtNLM"/>
    </source>
</evidence>
<evidence type="ECO:0000313" key="6">
    <source>
        <dbReference type="EMBL" id="MPL98884.1"/>
    </source>
</evidence>
<organism evidence="6">
    <name type="scientific">bioreactor metagenome</name>
    <dbReference type="NCBI Taxonomy" id="1076179"/>
    <lineage>
        <taxon>unclassified sequences</taxon>
        <taxon>metagenomes</taxon>
        <taxon>ecological metagenomes</taxon>
    </lineage>
</organism>
<evidence type="ECO:0000256" key="2">
    <source>
        <dbReference type="ARBA" id="ARBA00022475"/>
    </source>
</evidence>
<dbReference type="GO" id="GO:0005886">
    <property type="term" value="C:plasma membrane"/>
    <property type="evidence" value="ECO:0007669"/>
    <property type="project" value="UniProtKB-SubCell"/>
</dbReference>
<reference evidence="6" key="1">
    <citation type="submission" date="2019-08" db="EMBL/GenBank/DDBJ databases">
        <authorList>
            <person name="Kucharzyk K."/>
            <person name="Murdoch R.W."/>
            <person name="Higgins S."/>
            <person name="Loffler F."/>
        </authorList>
    </citation>
    <scope>NUCLEOTIDE SEQUENCE</scope>
</reference>
<dbReference type="Pfam" id="PF02472">
    <property type="entry name" value="ExbD"/>
    <property type="match status" value="1"/>
</dbReference>
<dbReference type="AlphaFoldDB" id="A0A644W540"/>
<evidence type="ECO:0000256" key="3">
    <source>
        <dbReference type="ARBA" id="ARBA00022692"/>
    </source>
</evidence>
<evidence type="ECO:0000256" key="5">
    <source>
        <dbReference type="ARBA" id="ARBA00023136"/>
    </source>
</evidence>
<comment type="caution">
    <text evidence="6">The sequence shown here is derived from an EMBL/GenBank/DDBJ whole genome shotgun (WGS) entry which is preliminary data.</text>
</comment>
<accession>A0A644W540</accession>